<dbReference type="InterPro" id="IPR003018">
    <property type="entry name" value="GAF"/>
</dbReference>
<evidence type="ECO:0000313" key="3">
    <source>
        <dbReference type="EMBL" id="GID13312.1"/>
    </source>
</evidence>
<sequence length="279" mass="30573">MRKTSEARRTDSGLTLVVPGRYRKWTMSLFSSWLVRRYRVVAVSCAVGAFAFGSLAGRTKGPWFWVVLALAAVFTAASVGLPMFAERTASGRAADARQVAERSKQQMRLVVGRVLTPLAYLLGEISDARTRTGELDRLQGQALSVVLSAATELVDADGVRACFFRAIGGRLRRLELVGYYGRAEPGTIEFVAGTPLGDEAFRLMDEDRDGFYPDLLVDAPPGWVTDAHRHRSLAVVPVVTEREQFGILTIDAEECGALREQDVELVRLLGELLAAGLNR</sequence>
<accession>A0A8J3NDU1</accession>
<dbReference type="Pfam" id="PF13185">
    <property type="entry name" value="GAF_2"/>
    <property type="match status" value="1"/>
</dbReference>
<keyword evidence="1" id="KW-0812">Transmembrane</keyword>
<keyword evidence="1" id="KW-1133">Transmembrane helix</keyword>
<gene>
    <name evidence="3" type="ORF">Aru02nite_42010</name>
</gene>
<organism evidence="3 4">
    <name type="scientific">Actinocatenispora rupis</name>
    <dbReference type="NCBI Taxonomy" id="519421"/>
    <lineage>
        <taxon>Bacteria</taxon>
        <taxon>Bacillati</taxon>
        <taxon>Actinomycetota</taxon>
        <taxon>Actinomycetes</taxon>
        <taxon>Micromonosporales</taxon>
        <taxon>Micromonosporaceae</taxon>
        <taxon>Actinocatenispora</taxon>
    </lineage>
</organism>
<dbReference type="SUPFAM" id="SSF55781">
    <property type="entry name" value="GAF domain-like"/>
    <property type="match status" value="1"/>
</dbReference>
<evidence type="ECO:0000313" key="4">
    <source>
        <dbReference type="Proteomes" id="UP000612808"/>
    </source>
</evidence>
<feature type="transmembrane region" description="Helical" evidence="1">
    <location>
        <begin position="38"/>
        <end position="57"/>
    </location>
</feature>
<feature type="domain" description="GAF" evidence="2">
    <location>
        <begin position="142"/>
        <end position="277"/>
    </location>
</feature>
<evidence type="ECO:0000259" key="2">
    <source>
        <dbReference type="Pfam" id="PF13185"/>
    </source>
</evidence>
<name>A0A8J3NDU1_9ACTN</name>
<comment type="caution">
    <text evidence="3">The sequence shown here is derived from an EMBL/GenBank/DDBJ whole genome shotgun (WGS) entry which is preliminary data.</text>
</comment>
<protein>
    <recommendedName>
        <fullName evidence="2">GAF domain-containing protein</fullName>
    </recommendedName>
</protein>
<keyword evidence="1" id="KW-0472">Membrane</keyword>
<feature type="transmembrane region" description="Helical" evidence="1">
    <location>
        <begin position="63"/>
        <end position="84"/>
    </location>
</feature>
<proteinExistence type="predicted"/>
<keyword evidence="4" id="KW-1185">Reference proteome</keyword>
<dbReference type="AlphaFoldDB" id="A0A8J3NDU1"/>
<reference evidence="3" key="1">
    <citation type="submission" date="2021-01" db="EMBL/GenBank/DDBJ databases">
        <title>Whole genome shotgun sequence of Actinocatenispora rupis NBRC 107355.</title>
        <authorList>
            <person name="Komaki H."/>
            <person name="Tamura T."/>
        </authorList>
    </citation>
    <scope>NUCLEOTIDE SEQUENCE</scope>
    <source>
        <strain evidence="3">NBRC 107355</strain>
    </source>
</reference>
<dbReference type="Proteomes" id="UP000612808">
    <property type="component" value="Unassembled WGS sequence"/>
</dbReference>
<dbReference type="Gene3D" id="3.30.450.40">
    <property type="match status" value="1"/>
</dbReference>
<dbReference type="InterPro" id="IPR029016">
    <property type="entry name" value="GAF-like_dom_sf"/>
</dbReference>
<evidence type="ECO:0000256" key="1">
    <source>
        <dbReference type="SAM" id="Phobius"/>
    </source>
</evidence>
<dbReference type="EMBL" id="BOMB01000023">
    <property type="protein sequence ID" value="GID13312.1"/>
    <property type="molecule type" value="Genomic_DNA"/>
</dbReference>